<sequence length="66" mass="8044">VGCPSPQFGDMKDIQWIPANSITFYLTMTIEPRFKRLKWRRRVLIWWEWLNGHTRNADILEKRLLT</sequence>
<dbReference type="Proteomes" id="UP001066276">
    <property type="component" value="Chromosome 3_2"/>
</dbReference>
<keyword evidence="2" id="KW-1185">Reference proteome</keyword>
<accession>A0AAV7TEC6</accession>
<evidence type="ECO:0000313" key="1">
    <source>
        <dbReference type="EMBL" id="KAJ1174763.1"/>
    </source>
</evidence>
<dbReference type="EMBL" id="JANPWB010000006">
    <property type="protein sequence ID" value="KAJ1174763.1"/>
    <property type="molecule type" value="Genomic_DNA"/>
</dbReference>
<protein>
    <submittedName>
        <fullName evidence="1">Uncharacterized protein</fullName>
    </submittedName>
</protein>
<organism evidence="1 2">
    <name type="scientific">Pleurodeles waltl</name>
    <name type="common">Iberian ribbed newt</name>
    <dbReference type="NCBI Taxonomy" id="8319"/>
    <lineage>
        <taxon>Eukaryota</taxon>
        <taxon>Metazoa</taxon>
        <taxon>Chordata</taxon>
        <taxon>Craniata</taxon>
        <taxon>Vertebrata</taxon>
        <taxon>Euteleostomi</taxon>
        <taxon>Amphibia</taxon>
        <taxon>Batrachia</taxon>
        <taxon>Caudata</taxon>
        <taxon>Salamandroidea</taxon>
        <taxon>Salamandridae</taxon>
        <taxon>Pleurodelinae</taxon>
        <taxon>Pleurodeles</taxon>
    </lineage>
</organism>
<evidence type="ECO:0000313" key="2">
    <source>
        <dbReference type="Proteomes" id="UP001066276"/>
    </source>
</evidence>
<reference evidence="1" key="1">
    <citation type="journal article" date="2022" name="bioRxiv">
        <title>Sequencing and chromosome-scale assembly of the giantPleurodeles waltlgenome.</title>
        <authorList>
            <person name="Brown T."/>
            <person name="Elewa A."/>
            <person name="Iarovenko S."/>
            <person name="Subramanian E."/>
            <person name="Araus A.J."/>
            <person name="Petzold A."/>
            <person name="Susuki M."/>
            <person name="Suzuki K.-i.T."/>
            <person name="Hayashi T."/>
            <person name="Toyoda A."/>
            <person name="Oliveira C."/>
            <person name="Osipova E."/>
            <person name="Leigh N.D."/>
            <person name="Simon A."/>
            <person name="Yun M.H."/>
        </authorList>
    </citation>
    <scope>NUCLEOTIDE SEQUENCE</scope>
    <source>
        <strain evidence="1">20211129_DDA</strain>
        <tissue evidence="1">Liver</tissue>
    </source>
</reference>
<feature type="non-terminal residue" evidence="1">
    <location>
        <position position="66"/>
    </location>
</feature>
<comment type="caution">
    <text evidence="1">The sequence shown here is derived from an EMBL/GenBank/DDBJ whole genome shotgun (WGS) entry which is preliminary data.</text>
</comment>
<dbReference type="AlphaFoldDB" id="A0AAV7TEC6"/>
<proteinExistence type="predicted"/>
<name>A0AAV7TEC6_PLEWA</name>
<feature type="non-terminal residue" evidence="1">
    <location>
        <position position="1"/>
    </location>
</feature>
<gene>
    <name evidence="1" type="ORF">NDU88_000055</name>
</gene>